<dbReference type="PANTHER" id="PTHR14052">
    <property type="entry name" value="ORIGIN RECOGNITION COMPLEX SUBUNIT 2"/>
    <property type="match status" value="1"/>
</dbReference>
<dbReference type="GO" id="GO:0006260">
    <property type="term" value="P:DNA replication"/>
    <property type="evidence" value="ECO:0007669"/>
    <property type="project" value="UniProtKB-UniRule"/>
</dbReference>
<feature type="compositionally biased region" description="Basic and acidic residues" evidence="6">
    <location>
        <begin position="446"/>
        <end position="456"/>
    </location>
</feature>
<sequence length="530" mass="58438">MKRKQRENDNINGASVTPKKQRMVDIDGISDNGGSSTPTANGAFKTPTRLSTTRRGKGQSASAKKADRSAKRKSASALLGNEEEDELGTALAQEILEDNDEEDLDGDGGGLEGVRDDLAELAASALQETPSKRGRGRPKGSKNRRSPTPEGDLPPEERYFFQNRSGPPEVSNNTLASLKLLDHDEYFALMRGYKDPHNAERAYLMKLHARSFPQWRFEWHEGFSICLYGWGSKRQLVSQFAEWIYPKYDPAPSVVVVNGYTPKLNIRSILTMLVTTAMGKHAPARLSGQPAEMLDLLLSYLTNHPPGTPLMVLINSIDSPLLRRHSIQALLARLAAHPSINLLGTADTPSFPLLWDSNLLDQFAFVFHDCTTYAPYVAELNVVDDVHELLGKKGRRIGGGEGIGFVLRSLTENSRKLYVLLLTEIISALAEGLPDLHGGVDGDADEGGKRSAHAQEPDEEVSVEYKALYQKASENFICSSEMNFRTLLKEFYDHEMIVSKKDGTGTEVLGVPLGREEMETLLEELVMAGN</sequence>
<evidence type="ECO:0000313" key="9">
    <source>
        <dbReference type="EMBL" id="KAF7514328.1"/>
    </source>
</evidence>
<comment type="subunit">
    <text evidence="5">Component of the origin recognition complex (ORC).</text>
</comment>
<dbReference type="GO" id="GO:0005664">
    <property type="term" value="C:nuclear origin of replication recognition complex"/>
    <property type="evidence" value="ECO:0007669"/>
    <property type="project" value="UniProtKB-UniRule"/>
</dbReference>
<feature type="domain" description="Origin recognition complex subunit 2 RecA-like" evidence="7">
    <location>
        <begin position="201"/>
        <end position="370"/>
    </location>
</feature>
<keyword evidence="3 5" id="KW-0235">DNA replication</keyword>
<reference evidence="9" key="1">
    <citation type="submission" date="2020-02" db="EMBL/GenBank/DDBJ databases">
        <authorList>
            <person name="Palmer J.M."/>
        </authorList>
    </citation>
    <scope>NUCLEOTIDE SEQUENCE</scope>
    <source>
        <strain evidence="9">EPUS1.4</strain>
        <tissue evidence="9">Thallus</tissue>
    </source>
</reference>
<evidence type="ECO:0000256" key="3">
    <source>
        <dbReference type="ARBA" id="ARBA00022705"/>
    </source>
</evidence>
<comment type="subcellular location">
    <subcellularLocation>
        <location evidence="1 5">Nucleus</location>
    </subcellularLocation>
</comment>
<dbReference type="PANTHER" id="PTHR14052:SF0">
    <property type="entry name" value="ORIGIN RECOGNITION COMPLEX SUBUNIT 2"/>
    <property type="match status" value="1"/>
</dbReference>
<dbReference type="Pfam" id="PF24882">
    <property type="entry name" value="WHD_ORC2"/>
    <property type="match status" value="1"/>
</dbReference>
<evidence type="ECO:0000256" key="5">
    <source>
        <dbReference type="RuleBase" id="RU368084"/>
    </source>
</evidence>
<dbReference type="AlphaFoldDB" id="A0A8H7AS34"/>
<feature type="compositionally biased region" description="Basic residues" evidence="6">
    <location>
        <begin position="132"/>
        <end position="145"/>
    </location>
</feature>
<feature type="region of interest" description="Disordered" evidence="6">
    <location>
        <begin position="1"/>
        <end position="113"/>
    </location>
</feature>
<feature type="compositionally biased region" description="Acidic residues" evidence="6">
    <location>
        <begin position="95"/>
        <end position="106"/>
    </location>
</feature>
<evidence type="ECO:0000259" key="8">
    <source>
        <dbReference type="Pfam" id="PF24882"/>
    </source>
</evidence>
<dbReference type="GO" id="GO:0003688">
    <property type="term" value="F:DNA replication origin binding"/>
    <property type="evidence" value="ECO:0007669"/>
    <property type="project" value="UniProtKB-UniRule"/>
</dbReference>
<keyword evidence="10" id="KW-1185">Reference proteome</keyword>
<evidence type="ECO:0000256" key="1">
    <source>
        <dbReference type="ARBA" id="ARBA00004123"/>
    </source>
</evidence>
<evidence type="ECO:0000256" key="4">
    <source>
        <dbReference type="ARBA" id="ARBA00023242"/>
    </source>
</evidence>
<keyword evidence="4 5" id="KW-0539">Nucleus</keyword>
<comment type="function">
    <text evidence="5">Component of the origin recognition complex (ORC) that binds origins of replication. DNA-binding is ATP-dependent. ORC is required to assemble the pre-replication complex necessary to initiate DNA replication.</text>
</comment>
<feature type="domain" description="Origin recognition complex subunit 2 winged-helix" evidence="8">
    <location>
        <begin position="459"/>
        <end position="517"/>
    </location>
</feature>
<dbReference type="InterPro" id="IPR056772">
    <property type="entry name" value="RecA-like_ORC2"/>
</dbReference>
<organism evidence="9 10">
    <name type="scientific">Endocarpon pusillum</name>
    <dbReference type="NCBI Taxonomy" id="364733"/>
    <lineage>
        <taxon>Eukaryota</taxon>
        <taxon>Fungi</taxon>
        <taxon>Dikarya</taxon>
        <taxon>Ascomycota</taxon>
        <taxon>Pezizomycotina</taxon>
        <taxon>Eurotiomycetes</taxon>
        <taxon>Chaetothyriomycetidae</taxon>
        <taxon>Verrucariales</taxon>
        <taxon>Verrucariaceae</taxon>
        <taxon>Endocarpon</taxon>
    </lineage>
</organism>
<evidence type="ECO:0000313" key="10">
    <source>
        <dbReference type="Proteomes" id="UP000606974"/>
    </source>
</evidence>
<dbReference type="Proteomes" id="UP000606974">
    <property type="component" value="Unassembled WGS sequence"/>
</dbReference>
<evidence type="ECO:0000259" key="7">
    <source>
        <dbReference type="Pfam" id="PF04084"/>
    </source>
</evidence>
<proteinExistence type="inferred from homology"/>
<feature type="region of interest" description="Disordered" evidence="6">
    <location>
        <begin position="439"/>
        <end position="459"/>
    </location>
</feature>
<comment type="caution">
    <text evidence="9">The sequence shown here is derived from an EMBL/GenBank/DDBJ whole genome shotgun (WGS) entry which is preliminary data.</text>
</comment>
<dbReference type="EMBL" id="JAACFV010000001">
    <property type="protein sequence ID" value="KAF7514328.1"/>
    <property type="molecule type" value="Genomic_DNA"/>
</dbReference>
<feature type="region of interest" description="Disordered" evidence="6">
    <location>
        <begin position="125"/>
        <end position="170"/>
    </location>
</feature>
<gene>
    <name evidence="9" type="ORF">GJ744_000098</name>
</gene>
<evidence type="ECO:0000256" key="6">
    <source>
        <dbReference type="SAM" id="MobiDB-lite"/>
    </source>
</evidence>
<evidence type="ECO:0000256" key="2">
    <source>
        <dbReference type="ARBA" id="ARBA00007421"/>
    </source>
</evidence>
<dbReference type="OrthoDB" id="346673at2759"/>
<comment type="similarity">
    <text evidence="2 5">Belongs to the ORC2 family.</text>
</comment>
<accession>A0A8H7AS34</accession>
<protein>
    <recommendedName>
        <fullName evidence="5">Origin recognition complex subunit 2</fullName>
    </recommendedName>
</protein>
<dbReference type="Pfam" id="PF04084">
    <property type="entry name" value="RecA-like_ORC2"/>
    <property type="match status" value="1"/>
</dbReference>
<dbReference type="InterPro" id="IPR007220">
    <property type="entry name" value="ORC2"/>
</dbReference>
<dbReference type="InterPro" id="IPR056773">
    <property type="entry name" value="WHD_ORC2"/>
</dbReference>
<name>A0A8H7AS34_9EURO</name>